<sequence length="36" mass="3771">MANGHATALPMLSHLLRRGVGADIEGATGEKLTRLI</sequence>
<organism evidence="1">
    <name type="scientific">Corynebacterium glutamicum (strain R)</name>
    <dbReference type="NCBI Taxonomy" id="340322"/>
    <lineage>
        <taxon>Bacteria</taxon>
        <taxon>Bacillati</taxon>
        <taxon>Actinomycetota</taxon>
        <taxon>Actinomycetes</taxon>
        <taxon>Mycobacteriales</taxon>
        <taxon>Corynebacteriaceae</taxon>
        <taxon>Corynebacterium</taxon>
    </lineage>
</organism>
<reference evidence="1" key="1">
    <citation type="journal article" date="2007" name="Microbiology">
        <title>Comparative analysis of the Corynebacterium glutamicum group and complete genome sequence of strain R.</title>
        <authorList>
            <person name="Yukawa H."/>
            <person name="Omumasaba C.A."/>
            <person name="Nonaka H."/>
            <person name="Kos P."/>
            <person name="Okai N."/>
            <person name="Suzuki N."/>
            <person name="Suda M."/>
            <person name="Tsuge Y."/>
            <person name="Watanabe J."/>
            <person name="Ikeda Y."/>
            <person name="Vertes A.A."/>
            <person name="Inui M."/>
        </authorList>
    </citation>
    <scope>NUCLEOTIDE SEQUENCE</scope>
    <source>
        <strain evidence="1">R</strain>
    </source>
</reference>
<accession>A0AB72VBX1</accession>
<name>A0AB72VBX1_CORGB</name>
<dbReference type="AlphaFoldDB" id="A0AB72VBX1"/>
<protein>
    <submittedName>
        <fullName evidence="1">Uncharacterized protein</fullName>
    </submittedName>
</protein>
<proteinExistence type="predicted"/>
<evidence type="ECO:0000313" key="1">
    <source>
        <dbReference type="EMBL" id="BAF54719.1"/>
    </source>
</evidence>
<gene>
    <name evidence="1" type="ordered locus">cgR_1725</name>
</gene>
<dbReference type="EMBL" id="AP009044">
    <property type="protein sequence ID" value="BAF54719.1"/>
    <property type="molecule type" value="Genomic_DNA"/>
</dbReference>
<dbReference type="KEGG" id="cgt:cgR_1725"/>
<dbReference type="Proteomes" id="UP000006698">
    <property type="component" value="Chromosome"/>
</dbReference>